<dbReference type="Gene3D" id="1.10.10.410">
    <property type="match status" value="1"/>
</dbReference>
<dbReference type="GO" id="GO:0005524">
    <property type="term" value="F:ATP binding"/>
    <property type="evidence" value="ECO:0007669"/>
    <property type="project" value="UniProtKB-KW"/>
</dbReference>
<dbReference type="AlphaFoldDB" id="A0A7V5XZ20"/>
<keyword evidence="6 10" id="KW-0648">Protein biosynthesis</keyword>
<dbReference type="PANTHER" id="PTHR11659">
    <property type="entry name" value="GLUTAMYL-TRNA GLN AMIDOTRANSFERASE SUBUNIT B MITOCHONDRIAL AND PROKARYOTIC PET112-RELATED"/>
    <property type="match status" value="1"/>
</dbReference>
<dbReference type="InterPro" id="IPR014746">
    <property type="entry name" value="Gln_synth/guanido_kin_cat_dom"/>
</dbReference>
<accession>A0A7V5XZ20</accession>
<dbReference type="InterPro" id="IPR006075">
    <property type="entry name" value="Asn/Gln-tRNA_Trfase_suB/E_cat"/>
</dbReference>
<keyword evidence="3 10" id="KW-0436">Ligase</keyword>
<dbReference type="SUPFAM" id="SSF55931">
    <property type="entry name" value="Glutamine synthetase/guanido kinase"/>
    <property type="match status" value="1"/>
</dbReference>
<evidence type="ECO:0000256" key="5">
    <source>
        <dbReference type="ARBA" id="ARBA00022840"/>
    </source>
</evidence>
<comment type="catalytic activity">
    <reaction evidence="9 10">
        <text>L-glutamyl-tRNA(Gln) + L-glutamine + ATP + H2O = L-glutaminyl-tRNA(Gln) + L-glutamate + ADP + phosphate + H(+)</text>
        <dbReference type="Rhea" id="RHEA:17521"/>
        <dbReference type="Rhea" id="RHEA-COMP:9681"/>
        <dbReference type="Rhea" id="RHEA-COMP:9684"/>
        <dbReference type="ChEBI" id="CHEBI:15377"/>
        <dbReference type="ChEBI" id="CHEBI:15378"/>
        <dbReference type="ChEBI" id="CHEBI:29985"/>
        <dbReference type="ChEBI" id="CHEBI:30616"/>
        <dbReference type="ChEBI" id="CHEBI:43474"/>
        <dbReference type="ChEBI" id="CHEBI:58359"/>
        <dbReference type="ChEBI" id="CHEBI:78520"/>
        <dbReference type="ChEBI" id="CHEBI:78521"/>
        <dbReference type="ChEBI" id="CHEBI:456216"/>
    </reaction>
</comment>
<dbReference type="PROSITE" id="PS01234">
    <property type="entry name" value="GATB"/>
    <property type="match status" value="1"/>
</dbReference>
<keyword evidence="5 10" id="KW-0067">ATP-binding</keyword>
<evidence type="ECO:0000259" key="11">
    <source>
        <dbReference type="SMART" id="SM00845"/>
    </source>
</evidence>
<dbReference type="Pfam" id="PF02934">
    <property type="entry name" value="GatB_N"/>
    <property type="match status" value="1"/>
</dbReference>
<sequence>MELKNYKVIIGLEIHCQLKTETKLFCSCANSFAAPPNTNVCPICLGYPGTLPVLNKKAVFLALKLALALNCEIARESYFARKHYFYPDLPKGYQITQYKNPLAYNGYLLINNKKINIRRIHLEEDSGKLIHTANETLIDFNRAGIPLVEIVTEPDFENPLEVCEFIEKLKQILIYLDISDADMEKGNLRCEPNISLEYNGKAFERREIKNLNSIKNVKEALEYEINYQRSLLKAGKEIVRATLLWNEKERKTEVMRRKEEEEDYRYFLEPDLPPLVISEKEIEEAKKELKELPEERKRRFLKEYHLKEEICEIIISDKKLCDYYENLMKLVKDKNLATNWLVNEVLRILNEKNITIEQFPLEINELAYFLNLLSERKLPMGNIKKIFYELVEKKIEISDLLKLTSKEKEEDLTEVIKEILAKEKVVVEKYKQGKKGVIGYLIGEVVKRYDGKIDPREVKAKLIEILEKT</sequence>
<evidence type="ECO:0000256" key="10">
    <source>
        <dbReference type="HAMAP-Rule" id="MF_00121"/>
    </source>
</evidence>
<comment type="caution">
    <text evidence="12">The sequence shown here is derived from an EMBL/GenBank/DDBJ whole genome shotgun (WGS) entry which is preliminary data.</text>
</comment>
<organism evidence="12">
    <name type="scientific">candidate division WOR-3 bacterium</name>
    <dbReference type="NCBI Taxonomy" id="2052148"/>
    <lineage>
        <taxon>Bacteria</taxon>
        <taxon>Bacteria division WOR-3</taxon>
    </lineage>
</organism>
<dbReference type="InterPro" id="IPR023168">
    <property type="entry name" value="GatB_Yqey_C_2"/>
</dbReference>
<dbReference type="HAMAP" id="MF_00121">
    <property type="entry name" value="GatB"/>
    <property type="match status" value="1"/>
</dbReference>
<evidence type="ECO:0000256" key="9">
    <source>
        <dbReference type="ARBA" id="ARBA00047913"/>
    </source>
</evidence>
<keyword evidence="4 10" id="KW-0547">Nucleotide-binding</keyword>
<evidence type="ECO:0000256" key="7">
    <source>
        <dbReference type="ARBA" id="ARBA00024799"/>
    </source>
</evidence>
<evidence type="ECO:0000256" key="6">
    <source>
        <dbReference type="ARBA" id="ARBA00022917"/>
    </source>
</evidence>
<comment type="subunit">
    <text evidence="2 10">Heterotrimer of A, B and C subunits.</text>
</comment>
<comment type="catalytic activity">
    <reaction evidence="8 10">
        <text>L-aspartyl-tRNA(Asn) + L-glutamine + ATP + H2O = L-asparaginyl-tRNA(Asn) + L-glutamate + ADP + phosphate + 2 H(+)</text>
        <dbReference type="Rhea" id="RHEA:14513"/>
        <dbReference type="Rhea" id="RHEA-COMP:9674"/>
        <dbReference type="Rhea" id="RHEA-COMP:9677"/>
        <dbReference type="ChEBI" id="CHEBI:15377"/>
        <dbReference type="ChEBI" id="CHEBI:15378"/>
        <dbReference type="ChEBI" id="CHEBI:29985"/>
        <dbReference type="ChEBI" id="CHEBI:30616"/>
        <dbReference type="ChEBI" id="CHEBI:43474"/>
        <dbReference type="ChEBI" id="CHEBI:58359"/>
        <dbReference type="ChEBI" id="CHEBI:78515"/>
        <dbReference type="ChEBI" id="CHEBI:78516"/>
        <dbReference type="ChEBI" id="CHEBI:456216"/>
    </reaction>
</comment>
<dbReference type="InterPro" id="IPR004413">
    <property type="entry name" value="GatB"/>
</dbReference>
<dbReference type="InterPro" id="IPR003789">
    <property type="entry name" value="Asn/Gln_tRNA_amidoTrase-B-like"/>
</dbReference>
<dbReference type="EMBL" id="DTHS01000009">
    <property type="protein sequence ID" value="HHR48162.1"/>
    <property type="molecule type" value="Genomic_DNA"/>
</dbReference>
<evidence type="ECO:0000256" key="2">
    <source>
        <dbReference type="ARBA" id="ARBA00011123"/>
    </source>
</evidence>
<evidence type="ECO:0000256" key="8">
    <source>
        <dbReference type="ARBA" id="ARBA00047380"/>
    </source>
</evidence>
<evidence type="ECO:0000256" key="3">
    <source>
        <dbReference type="ARBA" id="ARBA00022598"/>
    </source>
</evidence>
<dbReference type="GO" id="GO:0016740">
    <property type="term" value="F:transferase activity"/>
    <property type="evidence" value="ECO:0007669"/>
    <property type="project" value="UniProtKB-KW"/>
</dbReference>
<dbReference type="InterPro" id="IPR017958">
    <property type="entry name" value="Gln-tRNA_amidoTrfase_suB_CS"/>
</dbReference>
<dbReference type="GO" id="GO:0050567">
    <property type="term" value="F:glutaminyl-tRNA synthase (glutamine-hydrolyzing) activity"/>
    <property type="evidence" value="ECO:0007669"/>
    <property type="project" value="UniProtKB-UniRule"/>
</dbReference>
<evidence type="ECO:0000256" key="1">
    <source>
        <dbReference type="ARBA" id="ARBA00005306"/>
    </source>
</evidence>
<gene>
    <name evidence="10 12" type="primary">gatB</name>
    <name evidence="12" type="ORF">ENV79_00740</name>
</gene>
<dbReference type="GO" id="GO:0006412">
    <property type="term" value="P:translation"/>
    <property type="evidence" value="ECO:0007669"/>
    <property type="project" value="UniProtKB-UniRule"/>
</dbReference>
<reference evidence="12" key="1">
    <citation type="journal article" date="2020" name="mSystems">
        <title>Genome- and Community-Level Interaction Insights into Carbon Utilization and Element Cycling Functions of Hydrothermarchaeota in Hydrothermal Sediment.</title>
        <authorList>
            <person name="Zhou Z."/>
            <person name="Liu Y."/>
            <person name="Xu W."/>
            <person name="Pan J."/>
            <person name="Luo Z.H."/>
            <person name="Li M."/>
        </authorList>
    </citation>
    <scope>NUCLEOTIDE SEQUENCE [LARGE SCALE GENOMIC DNA]</scope>
    <source>
        <strain evidence="12">SpSt-791</strain>
    </source>
</reference>
<proteinExistence type="inferred from homology"/>
<dbReference type="InterPro" id="IPR017959">
    <property type="entry name" value="Asn/Gln-tRNA_amidoTrfase_suB/E"/>
</dbReference>
<dbReference type="Pfam" id="PF02637">
    <property type="entry name" value="GatB_Yqey"/>
    <property type="match status" value="1"/>
</dbReference>
<dbReference type="InterPro" id="IPR042114">
    <property type="entry name" value="GatB_C_1"/>
</dbReference>
<dbReference type="EC" id="6.3.5.-" evidence="10"/>
<evidence type="ECO:0000256" key="4">
    <source>
        <dbReference type="ARBA" id="ARBA00022741"/>
    </source>
</evidence>
<dbReference type="Gene3D" id="1.10.150.380">
    <property type="entry name" value="GatB domain, N-terminal subdomain"/>
    <property type="match status" value="1"/>
</dbReference>
<dbReference type="SMART" id="SM00845">
    <property type="entry name" value="GatB_Yqey"/>
    <property type="match status" value="1"/>
</dbReference>
<comment type="similarity">
    <text evidence="1 10">Belongs to the GatB/GatE family. GatB subfamily.</text>
</comment>
<name>A0A7V5XZ20_UNCW3</name>
<dbReference type="NCBIfam" id="TIGR00133">
    <property type="entry name" value="gatB"/>
    <property type="match status" value="1"/>
</dbReference>
<keyword evidence="12" id="KW-0808">Transferase</keyword>
<evidence type="ECO:0000313" key="12">
    <source>
        <dbReference type="EMBL" id="HHR48162.1"/>
    </source>
</evidence>
<dbReference type="NCBIfam" id="NF004014">
    <property type="entry name" value="PRK05477.1-4"/>
    <property type="match status" value="1"/>
</dbReference>
<feature type="domain" description="Asn/Gln amidotransferase" evidence="11">
    <location>
        <begin position="322"/>
        <end position="466"/>
    </location>
</feature>
<dbReference type="NCBIfam" id="NF004012">
    <property type="entry name" value="PRK05477.1-2"/>
    <property type="match status" value="1"/>
</dbReference>
<dbReference type="SUPFAM" id="SSF89095">
    <property type="entry name" value="GatB/YqeY motif"/>
    <property type="match status" value="1"/>
</dbReference>
<comment type="function">
    <text evidence="7 10">Allows the formation of correctly charged Asn-tRNA(Asn) or Gln-tRNA(Gln) through the transamidation of misacylated Asp-tRNA(Asn) or Glu-tRNA(Gln) in organisms which lack either or both of asparaginyl-tRNA or glutaminyl-tRNA synthetases. The reaction takes place in the presence of glutamine and ATP through an activated phospho-Asp-tRNA(Asn) or phospho-Glu-tRNA(Gln).</text>
</comment>
<dbReference type="InterPro" id="IPR018027">
    <property type="entry name" value="Asn/Gln_amidotransferase"/>
</dbReference>
<protein>
    <recommendedName>
        <fullName evidence="10">Aspartyl/glutamyl-tRNA(Asn/Gln) amidotransferase subunit B</fullName>
        <shortName evidence="10">Asp/Glu-ADT subunit B</shortName>
        <ecNumber evidence="10">6.3.5.-</ecNumber>
    </recommendedName>
</protein>